<evidence type="ECO:0000313" key="2">
    <source>
        <dbReference type="EMBL" id="MEE1673906.1"/>
    </source>
</evidence>
<dbReference type="RefSeq" id="WP_329775133.1">
    <property type="nucleotide sequence ID" value="NZ_JAYDYW010000006.1"/>
</dbReference>
<evidence type="ECO:0000259" key="1">
    <source>
        <dbReference type="Pfam" id="PF16561"/>
    </source>
</evidence>
<dbReference type="Pfam" id="PF16561">
    <property type="entry name" value="AMPK1_CBM"/>
    <property type="match status" value="1"/>
</dbReference>
<dbReference type="PROSITE" id="PS51257">
    <property type="entry name" value="PROKAR_LIPOPROTEIN"/>
    <property type="match status" value="1"/>
</dbReference>
<dbReference type="Proteomes" id="UP001310248">
    <property type="component" value="Unassembled WGS sequence"/>
</dbReference>
<sequence length="487" mass="54096">MNNKIRCLVSALFAFSILMGCSNNSTKDCDNVAGTWQLVVDVDDYECNGLGQRYKQVFEVSQNQCQLSIEGGTTGIISQGKITWTSPSTETDGGTLSYSSAYSEVNNKEITGAYDWQWSNDSFSCSGTVTAKGHILTEQQAANAKLGETAIQLEHPLLSPSENTVAHTFTVEAKNARQVYLAGEMSDWRSKVLVMQPSEADHWSITLYLKPGAWQYKFVIDGVWVADQQNPQSVPDGYGGVNSVFVIGEEDALLIAQPGIAHGSIVEAEFKSDSLNQASPYAVYLPPGYQTSKQDYPVLMLLHGYGQDYKQWIIDGKIQHLMDNMIANKSIEPFIVLMPSAGTSYYKGKYESFIMQELLPHVAEQYKVKAGPDYRAISGISMGGAGAFYLAHKYPKHFGLSLPLSGYFDMETYPSFSWQNFTLDAELTLFCGEDDSISYSSNQRLVEQLNQQGVEFSYLTAEGGHTWRYWNSISEQVLKQVSSFFAR</sequence>
<dbReference type="InterPro" id="IPR014756">
    <property type="entry name" value="Ig_E-set"/>
</dbReference>
<dbReference type="GO" id="GO:0016787">
    <property type="term" value="F:hydrolase activity"/>
    <property type="evidence" value="ECO:0007669"/>
    <property type="project" value="UniProtKB-KW"/>
</dbReference>
<gene>
    <name evidence="2" type="ORF">SNR37_003333</name>
</gene>
<dbReference type="Gene3D" id="2.60.40.10">
    <property type="entry name" value="Immunoglobulins"/>
    <property type="match status" value="1"/>
</dbReference>
<dbReference type="Pfam" id="PF00756">
    <property type="entry name" value="Esterase"/>
    <property type="match status" value="1"/>
</dbReference>
<keyword evidence="3" id="KW-1185">Reference proteome</keyword>
<dbReference type="CDD" id="cd02859">
    <property type="entry name" value="E_set_AMPKbeta_like_N"/>
    <property type="match status" value="1"/>
</dbReference>
<dbReference type="SUPFAM" id="SSF81296">
    <property type="entry name" value="E set domains"/>
    <property type="match status" value="1"/>
</dbReference>
<accession>A0ABU7G3M1</accession>
<dbReference type="PANTHER" id="PTHR48098:SF1">
    <property type="entry name" value="DIACYLGLYCEROL ACYLTRANSFERASE_MYCOLYLTRANSFERASE AG85A"/>
    <property type="match status" value="1"/>
</dbReference>
<dbReference type="Gene3D" id="3.40.50.1820">
    <property type="entry name" value="alpha/beta hydrolase"/>
    <property type="match status" value="1"/>
</dbReference>
<dbReference type="InterPro" id="IPR050583">
    <property type="entry name" value="Mycobacterial_A85_antigen"/>
</dbReference>
<proteinExistence type="predicted"/>
<reference evidence="3" key="1">
    <citation type="submission" date="2023-07" db="EMBL/GenBank/DDBJ databases">
        <title>Draft genome sequence of Agarivorans aestuarii strain ZMCS4, a CAZymes producing bacteria isolated from the marine brown algae Clodostephus spongiosus.</title>
        <authorList>
            <person name="Lorente B."/>
            <person name="Cabral C."/>
            <person name="Frias J."/>
            <person name="Faria J."/>
            <person name="Toubarro D."/>
        </authorList>
    </citation>
    <scope>NUCLEOTIDE SEQUENCE [LARGE SCALE GENOMIC DNA]</scope>
    <source>
        <strain evidence="3">ZMCS4</strain>
    </source>
</reference>
<dbReference type="InterPro" id="IPR013783">
    <property type="entry name" value="Ig-like_fold"/>
</dbReference>
<feature type="domain" description="AMP-activated protein kinase glycogen-binding" evidence="1">
    <location>
        <begin position="174"/>
        <end position="251"/>
    </location>
</feature>
<name>A0ABU7G3M1_9ALTE</name>
<organism evidence="2 3">
    <name type="scientific">Agarivorans aestuarii</name>
    <dbReference type="NCBI Taxonomy" id="1563703"/>
    <lineage>
        <taxon>Bacteria</taxon>
        <taxon>Pseudomonadati</taxon>
        <taxon>Pseudomonadota</taxon>
        <taxon>Gammaproteobacteria</taxon>
        <taxon>Alteromonadales</taxon>
        <taxon>Alteromonadaceae</taxon>
        <taxon>Agarivorans</taxon>
    </lineage>
</organism>
<dbReference type="InterPro" id="IPR032640">
    <property type="entry name" value="AMPK1_CBM"/>
</dbReference>
<keyword evidence="2" id="KW-0378">Hydrolase</keyword>
<dbReference type="SUPFAM" id="SSF53474">
    <property type="entry name" value="alpha/beta-Hydrolases"/>
    <property type="match status" value="1"/>
</dbReference>
<protein>
    <submittedName>
        <fullName evidence="2">Alpha/beta hydrolase-fold protein</fullName>
    </submittedName>
</protein>
<dbReference type="PANTHER" id="PTHR48098">
    <property type="entry name" value="ENTEROCHELIN ESTERASE-RELATED"/>
    <property type="match status" value="1"/>
</dbReference>
<dbReference type="EMBL" id="JAYDYW010000006">
    <property type="protein sequence ID" value="MEE1673906.1"/>
    <property type="molecule type" value="Genomic_DNA"/>
</dbReference>
<comment type="caution">
    <text evidence="2">The sequence shown here is derived from an EMBL/GenBank/DDBJ whole genome shotgun (WGS) entry which is preliminary data.</text>
</comment>
<evidence type="ECO:0000313" key="3">
    <source>
        <dbReference type="Proteomes" id="UP001310248"/>
    </source>
</evidence>
<dbReference type="InterPro" id="IPR029058">
    <property type="entry name" value="AB_hydrolase_fold"/>
</dbReference>
<dbReference type="InterPro" id="IPR000801">
    <property type="entry name" value="Esterase-like"/>
</dbReference>